<dbReference type="EMBL" id="JBHTHX010000328">
    <property type="protein sequence ID" value="MFD0885298.1"/>
    <property type="molecule type" value="Genomic_DNA"/>
</dbReference>
<protein>
    <submittedName>
        <fullName evidence="1">Uncharacterized protein</fullName>
    </submittedName>
</protein>
<comment type="caution">
    <text evidence="1">The sequence shown here is derived from an EMBL/GenBank/DDBJ whole genome shotgun (WGS) entry which is preliminary data.</text>
</comment>
<reference evidence="2" key="1">
    <citation type="journal article" date="2019" name="Int. J. Syst. Evol. Microbiol.">
        <title>The Global Catalogue of Microorganisms (GCM) 10K type strain sequencing project: providing services to taxonomists for standard genome sequencing and annotation.</title>
        <authorList>
            <consortium name="The Broad Institute Genomics Platform"/>
            <consortium name="The Broad Institute Genome Sequencing Center for Infectious Disease"/>
            <person name="Wu L."/>
            <person name="Ma J."/>
        </authorList>
    </citation>
    <scope>NUCLEOTIDE SEQUENCE [LARGE SCALE GENOMIC DNA]</scope>
    <source>
        <strain evidence="2">CCUG 62974</strain>
    </source>
</reference>
<keyword evidence="2" id="KW-1185">Reference proteome</keyword>
<name>A0ABW3DNB7_9ACTN</name>
<gene>
    <name evidence="1" type="ORF">ACFQ08_12150</name>
</gene>
<evidence type="ECO:0000313" key="2">
    <source>
        <dbReference type="Proteomes" id="UP001597024"/>
    </source>
</evidence>
<evidence type="ECO:0000313" key="1">
    <source>
        <dbReference type="EMBL" id="MFD0885298.1"/>
    </source>
</evidence>
<proteinExistence type="predicted"/>
<accession>A0ABW3DNB7</accession>
<organism evidence="1 2">
    <name type="scientific">Streptosporangium algeriense</name>
    <dbReference type="NCBI Taxonomy" id="1682748"/>
    <lineage>
        <taxon>Bacteria</taxon>
        <taxon>Bacillati</taxon>
        <taxon>Actinomycetota</taxon>
        <taxon>Actinomycetes</taxon>
        <taxon>Streptosporangiales</taxon>
        <taxon>Streptosporangiaceae</taxon>
        <taxon>Streptosporangium</taxon>
    </lineage>
</organism>
<dbReference type="Proteomes" id="UP001597024">
    <property type="component" value="Unassembled WGS sequence"/>
</dbReference>
<sequence>MAVFRCGKFPHGDIPIHTTAGIVEFRGGRAVVDDPELIKALREVPDVFGITEEGRPEPPVGRPAQSAPKAAWVEWAVGRGMDREQAEDLTKTELIALGQLSDDSSEED</sequence>